<dbReference type="InterPro" id="IPR050469">
    <property type="entry name" value="Diguanylate_Cyclase"/>
</dbReference>
<dbReference type="PANTHER" id="PTHR45138">
    <property type="entry name" value="REGULATORY COMPONENTS OF SENSORY TRANSDUCTION SYSTEM"/>
    <property type="match status" value="1"/>
</dbReference>
<comment type="caution">
    <text evidence="7">The sequence shown here is derived from an EMBL/GenBank/DDBJ whole genome shotgun (WGS) entry which is preliminary data.</text>
</comment>
<dbReference type="InterPro" id="IPR043128">
    <property type="entry name" value="Rev_trsase/Diguanyl_cyclase"/>
</dbReference>
<keyword evidence="4" id="KW-0597">Phosphoprotein</keyword>
<evidence type="ECO:0000256" key="3">
    <source>
        <dbReference type="ARBA" id="ARBA00034247"/>
    </source>
</evidence>
<dbReference type="EC" id="2.7.7.65" evidence="2"/>
<dbReference type="GO" id="GO:0000160">
    <property type="term" value="P:phosphorelay signal transduction system"/>
    <property type="evidence" value="ECO:0007669"/>
    <property type="project" value="InterPro"/>
</dbReference>
<dbReference type="PROSITE" id="PS50110">
    <property type="entry name" value="RESPONSE_REGULATORY"/>
    <property type="match status" value="2"/>
</dbReference>
<dbReference type="InterPro" id="IPR029787">
    <property type="entry name" value="Nucleotide_cyclase"/>
</dbReference>
<dbReference type="SUPFAM" id="SSF52172">
    <property type="entry name" value="CheY-like"/>
    <property type="match status" value="2"/>
</dbReference>
<dbReference type="STRING" id="1859457.BET10_06270"/>
<comment type="cofactor">
    <cofactor evidence="1">
        <name>Mg(2+)</name>
        <dbReference type="ChEBI" id="CHEBI:18420"/>
    </cofactor>
</comment>
<feature type="modified residue" description="4-aspartylphosphate" evidence="4">
    <location>
        <position position="174"/>
    </location>
</feature>
<dbReference type="GO" id="GO:1902201">
    <property type="term" value="P:negative regulation of bacterial-type flagellum-dependent cell motility"/>
    <property type="evidence" value="ECO:0007669"/>
    <property type="project" value="TreeGrafter"/>
</dbReference>
<organism evidence="7 8">
    <name type="scientific">Pseudoalteromonas amylolytica</name>
    <dbReference type="NCBI Taxonomy" id="1859457"/>
    <lineage>
        <taxon>Bacteria</taxon>
        <taxon>Pseudomonadati</taxon>
        <taxon>Pseudomonadota</taxon>
        <taxon>Gammaproteobacteria</taxon>
        <taxon>Alteromonadales</taxon>
        <taxon>Pseudoalteromonadaceae</taxon>
        <taxon>Pseudoalteromonas</taxon>
    </lineage>
</organism>
<dbReference type="AlphaFoldDB" id="A0A1S1MX48"/>
<dbReference type="Gene3D" id="3.40.50.2300">
    <property type="match status" value="2"/>
</dbReference>
<dbReference type="PANTHER" id="PTHR45138:SF9">
    <property type="entry name" value="DIGUANYLATE CYCLASE DGCM-RELATED"/>
    <property type="match status" value="1"/>
</dbReference>
<evidence type="ECO:0000256" key="1">
    <source>
        <dbReference type="ARBA" id="ARBA00001946"/>
    </source>
</evidence>
<dbReference type="SMART" id="SM00448">
    <property type="entry name" value="REC"/>
    <property type="match status" value="2"/>
</dbReference>
<dbReference type="Pfam" id="PF00072">
    <property type="entry name" value="Response_reg"/>
    <property type="match status" value="1"/>
</dbReference>
<accession>A0A1S1MX48</accession>
<dbReference type="SMART" id="SM00267">
    <property type="entry name" value="GGDEF"/>
    <property type="match status" value="1"/>
</dbReference>
<keyword evidence="8" id="KW-1185">Reference proteome</keyword>
<dbReference type="FunFam" id="3.30.70.270:FF:000001">
    <property type="entry name" value="Diguanylate cyclase domain protein"/>
    <property type="match status" value="1"/>
</dbReference>
<evidence type="ECO:0000256" key="4">
    <source>
        <dbReference type="PROSITE-ProRule" id="PRU00169"/>
    </source>
</evidence>
<dbReference type="SUPFAM" id="SSF55073">
    <property type="entry name" value="Nucleotide cyclase"/>
    <property type="match status" value="1"/>
</dbReference>
<reference evidence="7 8" key="1">
    <citation type="submission" date="2016-09" db="EMBL/GenBank/DDBJ databases">
        <title>Pseudoalteromonas amylolytica sp. nov., isolated from the surface seawater.</title>
        <authorList>
            <person name="Wu Y.-H."/>
            <person name="Cheng H."/>
            <person name="Jin X.-B."/>
            <person name="Wang C.-S."/>
            <person name="Xu X.-W."/>
        </authorList>
    </citation>
    <scope>NUCLEOTIDE SEQUENCE [LARGE SCALE GENOMIC DNA]</scope>
    <source>
        <strain evidence="7 8">JW1</strain>
    </source>
</reference>
<dbReference type="GO" id="GO:0005886">
    <property type="term" value="C:plasma membrane"/>
    <property type="evidence" value="ECO:0007669"/>
    <property type="project" value="TreeGrafter"/>
</dbReference>
<dbReference type="InterPro" id="IPR011006">
    <property type="entry name" value="CheY-like_superfamily"/>
</dbReference>
<evidence type="ECO:0000256" key="2">
    <source>
        <dbReference type="ARBA" id="ARBA00012528"/>
    </source>
</evidence>
<feature type="domain" description="Response regulatory" evidence="5">
    <location>
        <begin position="4"/>
        <end position="116"/>
    </location>
</feature>
<comment type="catalytic activity">
    <reaction evidence="3">
        <text>2 GTP = 3',3'-c-di-GMP + 2 diphosphate</text>
        <dbReference type="Rhea" id="RHEA:24898"/>
        <dbReference type="ChEBI" id="CHEBI:33019"/>
        <dbReference type="ChEBI" id="CHEBI:37565"/>
        <dbReference type="ChEBI" id="CHEBI:58805"/>
        <dbReference type="EC" id="2.7.7.65"/>
    </reaction>
</comment>
<dbReference type="Gene3D" id="3.30.70.270">
    <property type="match status" value="1"/>
</dbReference>
<dbReference type="Pfam" id="PF00990">
    <property type="entry name" value="GGDEF"/>
    <property type="match status" value="1"/>
</dbReference>
<dbReference type="NCBIfam" id="TIGR00254">
    <property type="entry name" value="GGDEF"/>
    <property type="match status" value="1"/>
</dbReference>
<dbReference type="InterPro" id="IPR000160">
    <property type="entry name" value="GGDEF_dom"/>
</dbReference>
<name>A0A1S1MX48_9GAMM</name>
<dbReference type="Proteomes" id="UP000179786">
    <property type="component" value="Unassembled WGS sequence"/>
</dbReference>
<dbReference type="EMBL" id="MKJU01000022">
    <property type="protein sequence ID" value="OHU91940.1"/>
    <property type="molecule type" value="Genomic_DNA"/>
</dbReference>
<dbReference type="PROSITE" id="PS50887">
    <property type="entry name" value="GGDEF"/>
    <property type="match status" value="1"/>
</dbReference>
<feature type="modified residue" description="4-aspartylphosphate" evidence="4">
    <location>
        <position position="53"/>
    </location>
</feature>
<dbReference type="CDD" id="cd01949">
    <property type="entry name" value="GGDEF"/>
    <property type="match status" value="1"/>
</dbReference>
<sequence>MARRILIIEDTPTIAKVQKHIAISCGYEADIAGSLAQAKTLVTDHKYFCAVVDFILPDAPSGEAIPFTVKNEIPTIVMTGNIDARTRAAVDKYPIIDYITKENKQAYQYLKNQLTRLPRNESVKVLVVEDSRHSRMYICSLLKRHKYQILEASDGVEGLEVLRQNPDISVIIVDNEMPKMNGEELCAEIRRLYSNEDKVIIGVSGSDTPHLSARFLKSGANDYLRKPFNAEEFYCRLSLNVDMLDHIATIRLQANTDYLTKLPNRRYFFEQANREQKLHTVKKLKSNLAMIDIDHFKRINDNYGHDVGDDVLSSFAMLFEKFFPGQLAARMGGEEFAVYFTDNTAEQNLEKLELFRQYIEFNSASFSAHQVAFTVSIGFISALEPKIDELLKLADRKLYVAKDNGRNQIAH</sequence>
<protein>
    <recommendedName>
        <fullName evidence="2">diguanylate cyclase</fullName>
        <ecNumber evidence="2">2.7.7.65</ecNumber>
    </recommendedName>
</protein>
<evidence type="ECO:0000313" key="7">
    <source>
        <dbReference type="EMBL" id="OHU91940.1"/>
    </source>
</evidence>
<dbReference type="GO" id="GO:0052621">
    <property type="term" value="F:diguanylate cyclase activity"/>
    <property type="evidence" value="ECO:0007669"/>
    <property type="project" value="UniProtKB-EC"/>
</dbReference>
<dbReference type="GO" id="GO:0043709">
    <property type="term" value="P:cell adhesion involved in single-species biofilm formation"/>
    <property type="evidence" value="ECO:0007669"/>
    <property type="project" value="TreeGrafter"/>
</dbReference>
<dbReference type="OrthoDB" id="9812260at2"/>
<proteinExistence type="predicted"/>
<gene>
    <name evidence="7" type="ORF">BET10_06270</name>
</gene>
<dbReference type="InterPro" id="IPR001789">
    <property type="entry name" value="Sig_transdc_resp-reg_receiver"/>
</dbReference>
<evidence type="ECO:0000259" key="5">
    <source>
        <dbReference type="PROSITE" id="PS50110"/>
    </source>
</evidence>
<feature type="domain" description="Response regulatory" evidence="5">
    <location>
        <begin position="124"/>
        <end position="241"/>
    </location>
</feature>
<dbReference type="RefSeq" id="WP_070983742.1">
    <property type="nucleotide sequence ID" value="NZ_MKJU01000022.1"/>
</dbReference>
<evidence type="ECO:0000259" key="6">
    <source>
        <dbReference type="PROSITE" id="PS50887"/>
    </source>
</evidence>
<evidence type="ECO:0000313" key="8">
    <source>
        <dbReference type="Proteomes" id="UP000179786"/>
    </source>
</evidence>
<feature type="domain" description="GGDEF" evidence="6">
    <location>
        <begin position="284"/>
        <end position="411"/>
    </location>
</feature>